<comment type="caution">
    <text evidence="1">The sequence shown here is derived from an EMBL/GenBank/DDBJ whole genome shotgun (WGS) entry which is preliminary data.</text>
</comment>
<dbReference type="EMBL" id="SFCI01001285">
    <property type="protein sequence ID" value="TFY76196.1"/>
    <property type="molecule type" value="Genomic_DNA"/>
</dbReference>
<accession>A0A4Y9ZMW5</accession>
<keyword evidence="2" id="KW-1185">Reference proteome</keyword>
<dbReference type="Proteomes" id="UP000298061">
    <property type="component" value="Unassembled WGS sequence"/>
</dbReference>
<proteinExistence type="predicted"/>
<reference evidence="1 2" key="1">
    <citation type="submission" date="2019-02" db="EMBL/GenBank/DDBJ databases">
        <title>Genome sequencing of the rare red list fungi Hericium alpestre (H. flagellum).</title>
        <authorList>
            <person name="Buettner E."/>
            <person name="Kellner H."/>
        </authorList>
    </citation>
    <scope>NUCLEOTIDE SEQUENCE [LARGE SCALE GENOMIC DNA]</scope>
    <source>
        <strain evidence="1 2">DSM 108284</strain>
    </source>
</reference>
<gene>
    <name evidence="1" type="ORF">EWM64_g7817</name>
</gene>
<organism evidence="1 2">
    <name type="scientific">Hericium alpestre</name>
    <dbReference type="NCBI Taxonomy" id="135208"/>
    <lineage>
        <taxon>Eukaryota</taxon>
        <taxon>Fungi</taxon>
        <taxon>Dikarya</taxon>
        <taxon>Basidiomycota</taxon>
        <taxon>Agaricomycotina</taxon>
        <taxon>Agaricomycetes</taxon>
        <taxon>Russulales</taxon>
        <taxon>Hericiaceae</taxon>
        <taxon>Hericium</taxon>
    </lineage>
</organism>
<dbReference type="AlphaFoldDB" id="A0A4Y9ZMW5"/>
<evidence type="ECO:0000313" key="1">
    <source>
        <dbReference type="EMBL" id="TFY76196.1"/>
    </source>
</evidence>
<sequence>MTTSLRDWVAGGLKTLHTSSSDFTTSFDNVVSNDVTITINDKTWTRKTLKEEVEKLGKLNAEVTIRDIADASLLSAFVRPSSNHSWDVVVVNYEVIA</sequence>
<name>A0A4Y9ZMW5_9AGAM</name>
<evidence type="ECO:0000313" key="2">
    <source>
        <dbReference type="Proteomes" id="UP000298061"/>
    </source>
</evidence>
<protein>
    <submittedName>
        <fullName evidence="1">Uncharacterized protein</fullName>
    </submittedName>
</protein>
<dbReference type="OrthoDB" id="3188871at2759"/>